<gene>
    <name evidence="3" type="ORF">DY218_06100</name>
</gene>
<dbReference type="Pfam" id="PF01569">
    <property type="entry name" value="PAP2"/>
    <property type="match status" value="1"/>
</dbReference>
<dbReference type="Proteomes" id="UP000263094">
    <property type="component" value="Unassembled WGS sequence"/>
</dbReference>
<dbReference type="CDD" id="cd03397">
    <property type="entry name" value="PAP2_acid_phosphatase"/>
    <property type="match status" value="1"/>
</dbReference>
<dbReference type="SUPFAM" id="SSF48317">
    <property type="entry name" value="Acid phosphatase/Vanadium-dependent haloperoxidase"/>
    <property type="match status" value="1"/>
</dbReference>
<feature type="compositionally biased region" description="Basic and acidic residues" evidence="1">
    <location>
        <begin position="344"/>
        <end position="360"/>
    </location>
</feature>
<protein>
    <submittedName>
        <fullName evidence="3">Phosphatase PAP2 family protein</fullName>
    </submittedName>
</protein>
<dbReference type="InterPro" id="IPR001011">
    <property type="entry name" value="Acid_Pase_classA_bac"/>
</dbReference>
<feature type="region of interest" description="Disordered" evidence="1">
    <location>
        <begin position="338"/>
        <end position="370"/>
    </location>
</feature>
<name>A0A372M9G3_9ACTN</name>
<comment type="caution">
    <text evidence="3">The sequence shown here is derived from an EMBL/GenBank/DDBJ whole genome shotgun (WGS) entry which is preliminary data.</text>
</comment>
<dbReference type="OrthoDB" id="9804511at2"/>
<dbReference type="InterPro" id="IPR036938">
    <property type="entry name" value="PAP2/HPO_sf"/>
</dbReference>
<organism evidence="3 4">
    <name type="scientific">Streptomyces triticagri</name>
    <dbReference type="NCBI Taxonomy" id="2293568"/>
    <lineage>
        <taxon>Bacteria</taxon>
        <taxon>Bacillati</taxon>
        <taxon>Actinomycetota</taxon>
        <taxon>Actinomycetes</taxon>
        <taxon>Kitasatosporales</taxon>
        <taxon>Streptomycetaceae</taxon>
        <taxon>Streptomyces</taxon>
    </lineage>
</organism>
<feature type="region of interest" description="Disordered" evidence="1">
    <location>
        <begin position="54"/>
        <end position="150"/>
    </location>
</feature>
<feature type="domain" description="Phosphatidic acid phosphatase type 2/haloperoxidase" evidence="2">
    <location>
        <begin position="722"/>
        <end position="850"/>
    </location>
</feature>
<dbReference type="EMBL" id="QUAK01000027">
    <property type="protein sequence ID" value="RFU87531.1"/>
    <property type="molecule type" value="Genomic_DNA"/>
</dbReference>
<dbReference type="GO" id="GO:0030288">
    <property type="term" value="C:outer membrane-bounded periplasmic space"/>
    <property type="evidence" value="ECO:0007669"/>
    <property type="project" value="InterPro"/>
</dbReference>
<dbReference type="GO" id="GO:0003993">
    <property type="term" value="F:acid phosphatase activity"/>
    <property type="evidence" value="ECO:0007669"/>
    <property type="project" value="InterPro"/>
</dbReference>
<dbReference type="Gene3D" id="1.20.144.10">
    <property type="entry name" value="Phosphatidic acid phosphatase type 2/haloperoxidase"/>
    <property type="match status" value="1"/>
</dbReference>
<reference evidence="3 4" key="1">
    <citation type="submission" date="2018-08" db="EMBL/GenBank/DDBJ databases">
        <title>Isolation, diversity and antifungal activity of Actinobacteria from wheat.</title>
        <authorList>
            <person name="Han C."/>
        </authorList>
    </citation>
    <scope>NUCLEOTIDE SEQUENCE [LARGE SCALE GENOMIC DNA]</scope>
    <source>
        <strain evidence="3 4">NEAU-YY421</strain>
    </source>
</reference>
<dbReference type="SMART" id="SM00014">
    <property type="entry name" value="acidPPc"/>
    <property type="match status" value="1"/>
</dbReference>
<accession>A0A372M9G3</accession>
<proteinExistence type="predicted"/>
<sequence>MSPHRAAGSSSLTTLSRWSREKRRLVRVFGRHGRGRGAGAVVAALVAGTLGAGTGPAGAADAAAAADNSPPAAGHWSTSFEPGTPRPAGFPAVGAARNLRGETTRVTTTVSDIRSDHPNDTSTSEGVPSLADQDPGTKWYAKDSGRPTADAPVHATYTLRNSAAVTGYSLTAADDAAPRDPAAWTVLGSNSDSAAKNPDDASWKVLDRRKEQRFDRRGQTGFYSIGAPRAYRHYQLRITDNCADRCEGSADDSEKLQLADWTLRSSAGSGASALGVSVENADAAGAADGSAALRYSGRVLGSGAASSTVVLRSGLDVPIGEKAELRYRIRPQDAASEPVALDVVHTDKDGQHPRTRKGEPGDGAPEPGEWTTVSAGLGDLAGRRVSEIRLRYADGHAKSGATPTGWIDDIVLGKAALDGSAAWSYLDAPDVDPARGDEDRTAWTRPGFDDGDVPWKEATGPFGAKNDGTDLGDGFPVETELKLRKESGDNLEAYFFRTSFSLDRATLDSMTGLLGTVVHDDSVTVYANGHRIAGRGDGQIEKNLQYQKPDGGDGEGDPATTRFGVPAAALKEGSNTLAVEVHQSNSTSSDAYFGLGELAQTTGTLPFTGDELDTSYDSDKRPDAPDGGDYVTWMLRSFDAARNTPSLMGANEVLPEGTSYEDLTAVNDRTVVDINNAPSGPADPKVHKALIDGASSPYRSMSDGLGSTLGRLYDQALKNGELPKTQALLDGRIEKTPDSDADWYQEAKNNYQYKRPFVRMGFSGEKGLIEPWDSRGGYDGLAGDGSFPSGHTSHGYAQGITLATLLPELAPQILARASEYGDNRVVLAFHYPTDIMGGRIVGAKTAQLRWSDPEFRELLSRARDELTTVLGQKCREIGAGSTPAECADHGKPYLPTDQALKVYRERMSYGYPHIGEEGRAPSVPAGAEDLLRTAHPKLTGAERRAVLAATQTDSGAPLDEQGEGGSWQRTDLAAAMTAKVTAHEDGTLTVDGVRVDAEGVRVAEK</sequence>
<dbReference type="Gene3D" id="2.60.120.260">
    <property type="entry name" value="Galactose-binding domain-like"/>
    <property type="match status" value="2"/>
</dbReference>
<evidence type="ECO:0000256" key="1">
    <source>
        <dbReference type="SAM" id="MobiDB-lite"/>
    </source>
</evidence>
<evidence type="ECO:0000313" key="4">
    <source>
        <dbReference type="Proteomes" id="UP000263094"/>
    </source>
</evidence>
<evidence type="ECO:0000313" key="3">
    <source>
        <dbReference type="EMBL" id="RFU87531.1"/>
    </source>
</evidence>
<feature type="compositionally biased region" description="Low complexity" evidence="1">
    <location>
        <begin position="57"/>
        <end position="74"/>
    </location>
</feature>
<dbReference type="AlphaFoldDB" id="A0A372M9G3"/>
<evidence type="ECO:0000259" key="2">
    <source>
        <dbReference type="SMART" id="SM00014"/>
    </source>
</evidence>
<keyword evidence="4" id="KW-1185">Reference proteome</keyword>
<dbReference type="InterPro" id="IPR000326">
    <property type="entry name" value="PAP2/HPO"/>
</dbReference>